<evidence type="ECO:0000313" key="2">
    <source>
        <dbReference type="EMBL" id="MCP2364122.1"/>
    </source>
</evidence>
<name>A0A9X2GUJ4_9ACTN</name>
<evidence type="ECO:0008006" key="4">
    <source>
        <dbReference type="Google" id="ProtNLM"/>
    </source>
</evidence>
<keyword evidence="1" id="KW-1133">Transmembrane helix</keyword>
<dbReference type="EMBL" id="JAMZEB010000002">
    <property type="protein sequence ID" value="MCP2364122.1"/>
    <property type="molecule type" value="Genomic_DNA"/>
</dbReference>
<dbReference type="NCBIfam" id="NF038083">
    <property type="entry name" value="CU044_5270_fam"/>
    <property type="match status" value="1"/>
</dbReference>
<accession>A0A9X2GUJ4</accession>
<evidence type="ECO:0000313" key="3">
    <source>
        <dbReference type="Proteomes" id="UP001139648"/>
    </source>
</evidence>
<comment type="caution">
    <text evidence="2">The sequence shown here is derived from an EMBL/GenBank/DDBJ whole genome shotgun (WGS) entry which is preliminary data.</text>
</comment>
<keyword evidence="3" id="KW-1185">Reference proteome</keyword>
<protein>
    <recommendedName>
        <fullName evidence="4">CU044_5270 family protein</fullName>
    </recommendedName>
</protein>
<dbReference type="InterPro" id="IPR047789">
    <property type="entry name" value="CU044_5270-like"/>
</dbReference>
<organism evidence="2 3">
    <name type="scientific">Nonomuraea thailandensis</name>
    <dbReference type="NCBI Taxonomy" id="1188745"/>
    <lineage>
        <taxon>Bacteria</taxon>
        <taxon>Bacillati</taxon>
        <taxon>Actinomycetota</taxon>
        <taxon>Actinomycetes</taxon>
        <taxon>Streptosporangiales</taxon>
        <taxon>Streptosporangiaceae</taxon>
        <taxon>Nonomuraea</taxon>
    </lineage>
</organism>
<gene>
    <name evidence="2" type="ORF">HD597_011142</name>
</gene>
<feature type="transmembrane region" description="Helical" evidence="1">
    <location>
        <begin position="48"/>
        <end position="67"/>
    </location>
</feature>
<keyword evidence="1" id="KW-0812">Transmembrane</keyword>
<reference evidence="2" key="1">
    <citation type="submission" date="2022-06" db="EMBL/GenBank/DDBJ databases">
        <title>Sequencing the genomes of 1000 actinobacteria strains.</title>
        <authorList>
            <person name="Klenk H.-P."/>
        </authorList>
    </citation>
    <scope>NUCLEOTIDE SEQUENCE</scope>
    <source>
        <strain evidence="2">DSM 46694</strain>
    </source>
</reference>
<dbReference type="AlphaFoldDB" id="A0A9X2GUJ4"/>
<dbReference type="RefSeq" id="WP_253756288.1">
    <property type="nucleotide sequence ID" value="NZ_BAABKA010000104.1"/>
</dbReference>
<dbReference type="Proteomes" id="UP001139648">
    <property type="component" value="Unassembled WGS sequence"/>
</dbReference>
<sequence length="337" mass="36378">MREFEFIDRVMPDVPPPAPEQVAAVRARLAQRAASPARRRRPLGGWKGMALAAAAVILVIGAVAVLLPPPAPAPVATTPRQLLEAAADRLAAQPHTVLRYWRQDTEQIARTKGDGGYLVEERSRDVIAFGRDRDWYTWHEAVSAEPYDAEAAEAWRRAGSPRLCPARGCDPGLPAYAGRSMDRPLAVAPGWTATLPELLALPREPAALRRELLEHAQDTAGAPPEEWLAQAARRLVVEFPVTPGTQAAAYRLLAGLPGIGVRGDVRDPAGRRAVTLELPTRGVVRVQLVIDPGSGALRAVRQVAEEIPHVVTVIVSRGWTDARPVPPSGCRGCSGRY</sequence>
<evidence type="ECO:0000256" key="1">
    <source>
        <dbReference type="SAM" id="Phobius"/>
    </source>
</evidence>
<proteinExistence type="predicted"/>
<keyword evidence="1" id="KW-0472">Membrane</keyword>